<protein>
    <recommendedName>
        <fullName evidence="5">HTH tetR-type domain-containing protein</fullName>
    </recommendedName>
</protein>
<dbReference type="PANTHER" id="PTHR47506:SF10">
    <property type="entry name" value="TRANSCRIPTIONAL REGULATORY PROTEIN"/>
    <property type="match status" value="1"/>
</dbReference>
<dbReference type="AlphaFoldDB" id="A0A1E2V836"/>
<dbReference type="SUPFAM" id="SSF46689">
    <property type="entry name" value="Homeodomain-like"/>
    <property type="match status" value="1"/>
</dbReference>
<organism evidence="6 7">
    <name type="scientific">Terasakiispira papahanaumokuakeensis</name>
    <dbReference type="NCBI Taxonomy" id="197479"/>
    <lineage>
        <taxon>Bacteria</taxon>
        <taxon>Pseudomonadati</taxon>
        <taxon>Pseudomonadota</taxon>
        <taxon>Gammaproteobacteria</taxon>
        <taxon>Oceanospirillales</taxon>
        <taxon>Terasakiispira</taxon>
    </lineage>
</organism>
<feature type="domain" description="HTH tetR-type" evidence="5">
    <location>
        <begin position="6"/>
        <end position="66"/>
    </location>
</feature>
<dbReference type="STRING" id="197479.BFW38_06080"/>
<proteinExistence type="predicted"/>
<feature type="DNA-binding region" description="H-T-H motif" evidence="4">
    <location>
        <begin position="29"/>
        <end position="48"/>
    </location>
</feature>
<dbReference type="InterPro" id="IPR001647">
    <property type="entry name" value="HTH_TetR"/>
</dbReference>
<comment type="caution">
    <text evidence="6">The sequence shown here is derived from an EMBL/GenBank/DDBJ whole genome shotgun (WGS) entry which is preliminary data.</text>
</comment>
<evidence type="ECO:0000256" key="4">
    <source>
        <dbReference type="PROSITE-ProRule" id="PRU00335"/>
    </source>
</evidence>
<dbReference type="Gene3D" id="1.10.357.10">
    <property type="entry name" value="Tetracycline Repressor, domain 2"/>
    <property type="match status" value="1"/>
</dbReference>
<evidence type="ECO:0000313" key="6">
    <source>
        <dbReference type="EMBL" id="ODC03178.1"/>
    </source>
</evidence>
<dbReference type="PROSITE" id="PS50977">
    <property type="entry name" value="HTH_TETR_2"/>
    <property type="match status" value="1"/>
</dbReference>
<name>A0A1E2V836_9GAMM</name>
<keyword evidence="2 4" id="KW-0238">DNA-binding</keyword>
<keyword evidence="3" id="KW-0804">Transcription</keyword>
<evidence type="ECO:0000256" key="1">
    <source>
        <dbReference type="ARBA" id="ARBA00023015"/>
    </source>
</evidence>
<keyword evidence="1" id="KW-0805">Transcription regulation</keyword>
<dbReference type="Gene3D" id="1.10.10.60">
    <property type="entry name" value="Homeodomain-like"/>
    <property type="match status" value="1"/>
</dbReference>
<dbReference type="EMBL" id="MDTQ01000001">
    <property type="protein sequence ID" value="ODC03178.1"/>
    <property type="molecule type" value="Genomic_DNA"/>
</dbReference>
<dbReference type="InterPro" id="IPR009057">
    <property type="entry name" value="Homeodomain-like_sf"/>
</dbReference>
<gene>
    <name evidence="6" type="ORF">BFW38_06080</name>
</gene>
<evidence type="ECO:0000256" key="2">
    <source>
        <dbReference type="ARBA" id="ARBA00023125"/>
    </source>
</evidence>
<dbReference type="SUPFAM" id="SSF48498">
    <property type="entry name" value="Tetracyclin repressor-like, C-terminal domain"/>
    <property type="match status" value="1"/>
</dbReference>
<evidence type="ECO:0000259" key="5">
    <source>
        <dbReference type="PROSITE" id="PS50977"/>
    </source>
</evidence>
<dbReference type="PANTHER" id="PTHR47506">
    <property type="entry name" value="TRANSCRIPTIONAL REGULATORY PROTEIN"/>
    <property type="match status" value="1"/>
</dbReference>
<evidence type="ECO:0000313" key="7">
    <source>
        <dbReference type="Proteomes" id="UP000094291"/>
    </source>
</evidence>
<sequence>MSRTCLYDRNEALDQAMRLFWRQGFHATSLKDLEQALDMRPGSIYACFGCKESLFKEAVEHYSQLVLKEMRQSLSHSASPLAGLADYFRHLGGLCISEGQSSSKACMLVKALLELNTADPEMQVWLETLFAQLDQCLLDTAEAAKAQGALSPHTDTHHLCRRWMAEIMGLRALAQRHIPAAEVIAVAEQMAQDIEQLAQNQAANA</sequence>
<keyword evidence="7" id="KW-1185">Reference proteome</keyword>
<evidence type="ECO:0000256" key="3">
    <source>
        <dbReference type="ARBA" id="ARBA00023163"/>
    </source>
</evidence>
<reference evidence="6 7" key="1">
    <citation type="submission" date="2016-08" db="EMBL/GenBank/DDBJ databases">
        <authorList>
            <person name="Seilhamer J.J."/>
        </authorList>
    </citation>
    <scope>NUCLEOTIDE SEQUENCE [LARGE SCALE GENOMIC DNA]</scope>
    <source>
        <strain evidence="6 7">PH27A</strain>
    </source>
</reference>
<dbReference type="InterPro" id="IPR036271">
    <property type="entry name" value="Tet_transcr_reg_TetR-rel_C_sf"/>
</dbReference>
<dbReference type="OrthoDB" id="270177at2"/>
<dbReference type="Pfam" id="PF00440">
    <property type="entry name" value="TetR_N"/>
    <property type="match status" value="1"/>
</dbReference>
<dbReference type="Proteomes" id="UP000094291">
    <property type="component" value="Unassembled WGS sequence"/>
</dbReference>
<dbReference type="RefSeq" id="WP_068997594.1">
    <property type="nucleotide sequence ID" value="NZ_MDTQ01000001.1"/>
</dbReference>
<dbReference type="GO" id="GO:0003677">
    <property type="term" value="F:DNA binding"/>
    <property type="evidence" value="ECO:0007669"/>
    <property type="project" value="UniProtKB-UniRule"/>
</dbReference>
<accession>A0A1E2V836</accession>